<proteinExistence type="predicted"/>
<keyword evidence="2" id="KW-1185">Reference proteome</keyword>
<comment type="caution">
    <text evidence="1">The sequence shown here is derived from an EMBL/GenBank/DDBJ whole genome shotgun (WGS) entry which is preliminary data.</text>
</comment>
<reference evidence="1" key="1">
    <citation type="submission" date="2019-11" db="EMBL/GenBank/DDBJ databases">
        <title>The nuclear and mitochondrial genomes of Frieseomelitta varia - a highly eusocial stingless bee (Meliponini) with a permanently sterile worker caste.</title>
        <authorList>
            <person name="Freitas F.C.P."/>
            <person name="Lourenco A.P."/>
            <person name="Nunes F.M.F."/>
            <person name="Paschoal A.R."/>
            <person name="Abreu F.C.P."/>
            <person name="Barbin F.O."/>
            <person name="Bataglia L."/>
            <person name="Cardoso-Junior C.A.M."/>
            <person name="Cervoni M.S."/>
            <person name="Silva S.R."/>
            <person name="Dalarmi F."/>
            <person name="Del Lama M.A."/>
            <person name="Depintor T.S."/>
            <person name="Ferreira K.M."/>
            <person name="Goria P.S."/>
            <person name="Jaskot M.C."/>
            <person name="Lago D.C."/>
            <person name="Luna-Lucena D."/>
            <person name="Moda L.M."/>
            <person name="Nascimento L."/>
            <person name="Pedrino M."/>
            <person name="Rabico F.O."/>
            <person name="Sanches F.C."/>
            <person name="Santos D.E."/>
            <person name="Santos C.G."/>
            <person name="Vieira J."/>
            <person name="Lopes T.F."/>
            <person name="Barchuk A.R."/>
            <person name="Hartfelder K."/>
            <person name="Simoes Z.L.P."/>
            <person name="Bitondi M.M.G."/>
            <person name="Pinheiro D.G."/>
        </authorList>
    </citation>
    <scope>NUCLEOTIDE SEQUENCE</scope>
    <source>
        <strain evidence="1">USP_RPSP 00005682</strain>
        <tissue evidence="1">Whole individual</tissue>
    </source>
</reference>
<organism evidence="1 2">
    <name type="scientific">Frieseomelitta varia</name>
    <dbReference type="NCBI Taxonomy" id="561572"/>
    <lineage>
        <taxon>Eukaryota</taxon>
        <taxon>Metazoa</taxon>
        <taxon>Ecdysozoa</taxon>
        <taxon>Arthropoda</taxon>
        <taxon>Hexapoda</taxon>
        <taxon>Insecta</taxon>
        <taxon>Pterygota</taxon>
        <taxon>Neoptera</taxon>
        <taxon>Endopterygota</taxon>
        <taxon>Hymenoptera</taxon>
        <taxon>Apocrita</taxon>
        <taxon>Aculeata</taxon>
        <taxon>Apoidea</taxon>
        <taxon>Anthophila</taxon>
        <taxon>Apidae</taxon>
        <taxon>Frieseomelitta</taxon>
    </lineage>
</organism>
<evidence type="ECO:0000313" key="2">
    <source>
        <dbReference type="Proteomes" id="UP000655588"/>
    </source>
</evidence>
<name>A0A833S152_9HYME</name>
<dbReference type="AlphaFoldDB" id="A0A833S152"/>
<protein>
    <submittedName>
        <fullName evidence="1">Uncharacterized protein</fullName>
    </submittedName>
</protein>
<accession>A0A833S152</accession>
<dbReference type="Proteomes" id="UP000655588">
    <property type="component" value="Unassembled WGS sequence"/>
</dbReference>
<evidence type="ECO:0000313" key="1">
    <source>
        <dbReference type="EMBL" id="KAF3422975.1"/>
    </source>
</evidence>
<sequence length="87" mass="10355">MYLKYDIDNISGDILNNILYLSLQVWNRMRDTVVQCSRETPMNNVMWYPFCMLVPNQYGYNVLDIFLHILPAFFTDIFLKLSGRKPI</sequence>
<dbReference type="EMBL" id="WNWW01000611">
    <property type="protein sequence ID" value="KAF3422975.1"/>
    <property type="molecule type" value="Genomic_DNA"/>
</dbReference>
<gene>
    <name evidence="1" type="ORF">E2986_11623</name>
</gene>